<dbReference type="PANTHER" id="PTHR11908">
    <property type="entry name" value="XANTHINE DEHYDROGENASE"/>
    <property type="match status" value="1"/>
</dbReference>
<dbReference type="Pfam" id="PF20256">
    <property type="entry name" value="MoCoBD_2"/>
    <property type="match status" value="1"/>
</dbReference>
<dbReference type="Gene3D" id="1.10.150.120">
    <property type="entry name" value="[2Fe-2S]-binding domain"/>
    <property type="match status" value="1"/>
</dbReference>
<comment type="subcellular location">
    <subcellularLocation>
        <location evidence="3">Peroxisome</location>
    </subcellularLocation>
</comment>
<keyword evidence="13" id="KW-0411">Iron-sulfur</keyword>
<proteinExistence type="inferred from homology"/>
<accession>A0ABQ7QAL7</accession>
<dbReference type="Pfam" id="PF01315">
    <property type="entry name" value="Ald_Xan_dh_C"/>
    <property type="match status" value="1"/>
</dbReference>
<comment type="similarity">
    <text evidence="4">Belongs to the xanthine dehydrogenase family.</text>
</comment>
<evidence type="ECO:0000256" key="13">
    <source>
        <dbReference type="ARBA" id="ARBA00023014"/>
    </source>
</evidence>
<dbReference type="InterPro" id="IPR002888">
    <property type="entry name" value="2Fe-2S-bd"/>
</dbReference>
<evidence type="ECO:0000256" key="12">
    <source>
        <dbReference type="ARBA" id="ARBA00023004"/>
    </source>
</evidence>
<evidence type="ECO:0000313" key="18">
    <source>
        <dbReference type="Proteomes" id="UP000823941"/>
    </source>
</evidence>
<dbReference type="PROSITE" id="PS51085">
    <property type="entry name" value="2FE2S_FER_2"/>
    <property type="match status" value="1"/>
</dbReference>
<dbReference type="SUPFAM" id="SSF54292">
    <property type="entry name" value="2Fe-2S ferredoxin-like"/>
    <property type="match status" value="1"/>
</dbReference>
<dbReference type="PROSITE" id="PS00197">
    <property type="entry name" value="2FE2S_FER_1"/>
    <property type="match status" value="1"/>
</dbReference>
<dbReference type="SUPFAM" id="SSF54665">
    <property type="entry name" value="CO dehydrogenase molybdoprotein N-domain-like"/>
    <property type="match status" value="1"/>
</dbReference>
<dbReference type="InterPro" id="IPR000674">
    <property type="entry name" value="Ald_Oxase/Xan_DH_a/b"/>
</dbReference>
<evidence type="ECO:0000256" key="8">
    <source>
        <dbReference type="ARBA" id="ARBA00022714"/>
    </source>
</evidence>
<evidence type="ECO:0000313" key="17">
    <source>
        <dbReference type="EMBL" id="KAG7302272.1"/>
    </source>
</evidence>
<dbReference type="InterPro" id="IPR012675">
    <property type="entry name" value="Beta-grasp_dom_sf"/>
</dbReference>
<evidence type="ECO:0000259" key="15">
    <source>
        <dbReference type="PROSITE" id="PS51085"/>
    </source>
</evidence>
<evidence type="ECO:0000256" key="2">
    <source>
        <dbReference type="ARBA" id="ARBA00001974"/>
    </source>
</evidence>
<evidence type="ECO:0000259" key="16">
    <source>
        <dbReference type="PROSITE" id="PS51387"/>
    </source>
</evidence>
<keyword evidence="12" id="KW-0408">Iron</keyword>
<name>A0ABQ7QAL7_PLUXY</name>
<dbReference type="EMBL" id="JAHIBW010000018">
    <property type="protein sequence ID" value="KAG7302272.1"/>
    <property type="molecule type" value="Genomic_DNA"/>
</dbReference>
<dbReference type="SUPFAM" id="SSF56003">
    <property type="entry name" value="Molybdenum cofactor-binding domain"/>
    <property type="match status" value="1"/>
</dbReference>
<dbReference type="SUPFAM" id="SSF47741">
    <property type="entry name" value="CO dehydrogenase ISP C-domain like"/>
    <property type="match status" value="1"/>
</dbReference>
<dbReference type="InterPro" id="IPR008274">
    <property type="entry name" value="AldOxase/xan_DH_MoCoBD1"/>
</dbReference>
<dbReference type="InterPro" id="IPR036683">
    <property type="entry name" value="CO_DH_flav_C_dom_sf"/>
</dbReference>
<dbReference type="InterPro" id="IPR036884">
    <property type="entry name" value="2Fe-2S-bd_dom_sf"/>
</dbReference>
<dbReference type="InterPro" id="IPR036856">
    <property type="entry name" value="Ald_Oxase/Xan_DH_a/b_sf"/>
</dbReference>
<dbReference type="Gene3D" id="3.30.365.10">
    <property type="entry name" value="Aldehyde oxidase/xanthine dehydrogenase, molybdopterin binding domain"/>
    <property type="match status" value="4"/>
</dbReference>
<evidence type="ECO:0000256" key="14">
    <source>
        <dbReference type="ARBA" id="ARBA00023140"/>
    </source>
</evidence>
<evidence type="ECO:0000256" key="1">
    <source>
        <dbReference type="ARBA" id="ARBA00001924"/>
    </source>
</evidence>
<dbReference type="SMART" id="SM01008">
    <property type="entry name" value="Ald_Xan_dh_C"/>
    <property type="match status" value="1"/>
</dbReference>
<dbReference type="Gene3D" id="3.30.390.50">
    <property type="entry name" value="CO dehydrogenase flavoprotein, C-terminal domain"/>
    <property type="match status" value="1"/>
</dbReference>
<dbReference type="Pfam" id="PF02738">
    <property type="entry name" value="MoCoBD_1"/>
    <property type="match status" value="1"/>
</dbReference>
<keyword evidence="6" id="KW-0500">Molybdenum</keyword>
<keyword evidence="7" id="KW-0285">Flavoprotein</keyword>
<dbReference type="Pfam" id="PF01799">
    <property type="entry name" value="Fer2_2"/>
    <property type="match status" value="1"/>
</dbReference>
<protein>
    <submittedName>
        <fullName evidence="17">Uncharacterized protein</fullName>
    </submittedName>
</protein>
<dbReference type="SMART" id="SM01092">
    <property type="entry name" value="CO_deh_flav_C"/>
    <property type="match status" value="1"/>
</dbReference>
<dbReference type="InterPro" id="IPR016166">
    <property type="entry name" value="FAD-bd_PCMH"/>
</dbReference>
<evidence type="ECO:0000256" key="3">
    <source>
        <dbReference type="ARBA" id="ARBA00004275"/>
    </source>
</evidence>
<dbReference type="InterPro" id="IPR016208">
    <property type="entry name" value="Ald_Oxase/xanthine_DH-like"/>
</dbReference>
<dbReference type="Pfam" id="PF03450">
    <property type="entry name" value="CO_deh_flav_C"/>
    <property type="match status" value="1"/>
</dbReference>
<keyword evidence="9" id="KW-0479">Metal-binding</keyword>
<sequence>MFHCVISWFINTEVCELSVLLFCIAFKNISIKVHDNYYFLIRLSGSRSKAGRFCSRAAMAEVEFKINGVTHKISGAYGPDVSLNEYIRSVLDLRGTKAMCQEGGCGACVVAVAARDAGERRVMAVNSCLVSVLSCHGWEVTTVEGLGNRTDGYHAIQQRLANFNGTQCGYCTPGWIMNMYSLYESKKGKLTTTEIENSFAGNLCRCTGYRPIADAFKTFATDADQRLLDKVCDLEDLGMFKACGVKCSYGNCKHKAEKKTDALVGKLNFNKTLPEQDEKEDWCVLEKSDNKMIEIDCGTHKWFKAFSLADVFKAMGDGSDYKLIAGNTGQGVYHVTDYPQRVIDISNVQEIKGHSIDVNLILGGGMALSDMMELFKKLSEENEDFSYLKQFYDHMDLVAHIPVRNIGTIAGNLCLKHSHNEFQSDLFLLLETVRAMITVANGEHRQKTISMMDFLNTDMRGVIIINVMLPPLSHCCAVRTYKIMPRSQNSHAAVNAGFLFKFNQQTNLIERASIVFGSIHPKFNHAVKTEAALVGKDLYTDATLQLALKTLSEELDPEEAPPEPSAEYRKMLAIALFYKAILYLCPDDRLDKRYRSGGDVLKRATSQGTQSFDTDKSVWPLTQPIPKIEALIQCAGESVFANDMKTDVNEVFAAFVTADVPSGSVIEGFDATEALKLPGVIAFYSAKDIPGKNSFMPTKVPLVSEDEEILCSSKVLFFGQPAGIIVASRDKIAIKAATLVKIKYASISKKKPLIYIDDVLNSPERESRVTIDATIKPEEEGHDVNCVVYGDYRVESQYHYTMETQTCLTRHTEDGLEVYAATQWLDACNIAIAECLKIPVNSINVIVRRVGGGYGGKISRAAQVACASALAARLQGRTCRFVLPLMTNMKCIGKRCSASYKFEAGVNKDGEIQYLKNWFYQDLGASKNEAINQMTIHHFYSCYDRKRWFVEAGSAFTDTPSTTWCRAPGSAEGIAMIEYAMERIAYNLKLDPMEVRLKNMAKENNPLPDIIDQLKRDSDYEDRMEEVKTFNENNRWRKRAMKILPMTYNLFYFGNFNSLISIYHRDGTITITHGGVEMGQGMNTKVAQVCAYMLGAPLEKISIKPTSSFTSPNAMVTGGSVGSESVSYATIKACEILLKRMEPFKSKVTKLSWEEMVEKMYLAGIDLQASYMYSMNDGLKGYDIYAAAILEIEVDILTGNHDVRRVDIVEDTGKSLSPEIDIGQIEGAFVMGLGYWTSEKLVYDRSSGELLTTRTWNYKPPGLKDIPADMRIHFRRNSSNPSGVLNSKATGEPALCLAVVVTHALREAVRAARLEAGYDDQWVDIPNPCTMENIFLAVGHKIEHFKLK</sequence>
<feature type="domain" description="FAD-binding PCMH-type" evidence="16">
    <location>
        <begin position="295"/>
        <end position="474"/>
    </location>
</feature>
<keyword evidence="18" id="KW-1185">Reference proteome</keyword>
<dbReference type="InterPro" id="IPR037165">
    <property type="entry name" value="AldOxase/xan_DH_Mopterin-bd_sf"/>
</dbReference>
<dbReference type="InterPro" id="IPR036010">
    <property type="entry name" value="2Fe-2S_ferredoxin-like_sf"/>
</dbReference>
<dbReference type="Proteomes" id="UP000823941">
    <property type="component" value="Chromosome 18"/>
</dbReference>
<evidence type="ECO:0000256" key="10">
    <source>
        <dbReference type="ARBA" id="ARBA00022827"/>
    </source>
</evidence>
<feature type="domain" description="2Fe-2S ferredoxin-type" evidence="15">
    <location>
        <begin position="60"/>
        <end position="146"/>
    </location>
</feature>
<keyword evidence="10" id="KW-0274">FAD</keyword>
<dbReference type="InterPro" id="IPR006058">
    <property type="entry name" value="2Fe2S_fd_BS"/>
</dbReference>
<evidence type="ECO:0000256" key="7">
    <source>
        <dbReference type="ARBA" id="ARBA00022630"/>
    </source>
</evidence>
<dbReference type="InterPro" id="IPR036318">
    <property type="entry name" value="FAD-bd_PCMH-like_sf"/>
</dbReference>
<evidence type="ECO:0000256" key="9">
    <source>
        <dbReference type="ARBA" id="ARBA00022723"/>
    </source>
</evidence>
<dbReference type="InterPro" id="IPR005107">
    <property type="entry name" value="CO_DH_flav_C"/>
</dbReference>
<dbReference type="Gene3D" id="3.10.20.30">
    <property type="match status" value="1"/>
</dbReference>
<reference evidence="17 18" key="1">
    <citation type="submission" date="2021-06" db="EMBL/GenBank/DDBJ databases">
        <title>A haploid diamondback moth (Plutella xylostella L.) genome assembly resolves 31 chromosomes and identifies a diamide resistance mutation.</title>
        <authorList>
            <person name="Ward C.M."/>
            <person name="Perry K.D."/>
            <person name="Baker G."/>
            <person name="Powis K."/>
            <person name="Heckel D.G."/>
            <person name="Baxter S.W."/>
        </authorList>
    </citation>
    <scope>NUCLEOTIDE SEQUENCE [LARGE SCALE GENOMIC DNA]</scope>
    <source>
        <strain evidence="17 18">LV</strain>
        <tissue evidence="17">Single pupa</tissue>
    </source>
</reference>
<dbReference type="PIRSF" id="PIRSF000127">
    <property type="entry name" value="Xanthine_DH"/>
    <property type="match status" value="1"/>
</dbReference>
<comment type="cofactor">
    <cofactor evidence="1">
        <name>Mo-molybdopterin</name>
        <dbReference type="ChEBI" id="CHEBI:71302"/>
    </cofactor>
</comment>
<evidence type="ECO:0000256" key="4">
    <source>
        <dbReference type="ARBA" id="ARBA00006849"/>
    </source>
</evidence>
<dbReference type="InterPro" id="IPR016169">
    <property type="entry name" value="FAD-bd_PCMH_sub2"/>
</dbReference>
<comment type="caution">
    <text evidence="17">The sequence shown here is derived from an EMBL/GenBank/DDBJ whole genome shotgun (WGS) entry which is preliminary data.</text>
</comment>
<dbReference type="InterPro" id="IPR001041">
    <property type="entry name" value="2Fe-2S_ferredoxin-type"/>
</dbReference>
<keyword evidence="11" id="KW-0560">Oxidoreductase</keyword>
<dbReference type="Gene3D" id="3.90.1170.50">
    <property type="entry name" value="Aldehyde oxidase/xanthine dehydrogenase, a/b hammerhead"/>
    <property type="match status" value="1"/>
</dbReference>
<dbReference type="Pfam" id="PF00941">
    <property type="entry name" value="FAD_binding_5"/>
    <property type="match status" value="1"/>
</dbReference>
<dbReference type="InterPro" id="IPR046867">
    <property type="entry name" value="AldOxase/xan_DH_MoCoBD2"/>
</dbReference>
<keyword evidence="8" id="KW-0001">2Fe-2S</keyword>
<dbReference type="InterPro" id="IPR002346">
    <property type="entry name" value="Mopterin_DH_FAD-bd"/>
</dbReference>
<dbReference type="SUPFAM" id="SSF56176">
    <property type="entry name" value="FAD-binding/transporter-associated domain-like"/>
    <property type="match status" value="1"/>
</dbReference>
<dbReference type="SUPFAM" id="SSF55447">
    <property type="entry name" value="CO dehydrogenase flavoprotein C-terminal domain-like"/>
    <property type="match status" value="1"/>
</dbReference>
<evidence type="ECO:0000256" key="6">
    <source>
        <dbReference type="ARBA" id="ARBA00022505"/>
    </source>
</evidence>
<dbReference type="PROSITE" id="PS51387">
    <property type="entry name" value="FAD_PCMH"/>
    <property type="match status" value="1"/>
</dbReference>
<keyword evidence="14" id="KW-0576">Peroxisome</keyword>
<comment type="subunit">
    <text evidence="5">Homodimer.</text>
</comment>
<evidence type="ECO:0000256" key="5">
    <source>
        <dbReference type="ARBA" id="ARBA00011738"/>
    </source>
</evidence>
<organism evidence="17 18">
    <name type="scientific">Plutella xylostella</name>
    <name type="common">Diamondback moth</name>
    <name type="synonym">Plutella maculipennis</name>
    <dbReference type="NCBI Taxonomy" id="51655"/>
    <lineage>
        <taxon>Eukaryota</taxon>
        <taxon>Metazoa</taxon>
        <taxon>Ecdysozoa</taxon>
        <taxon>Arthropoda</taxon>
        <taxon>Hexapoda</taxon>
        <taxon>Insecta</taxon>
        <taxon>Pterygota</taxon>
        <taxon>Neoptera</taxon>
        <taxon>Endopterygota</taxon>
        <taxon>Lepidoptera</taxon>
        <taxon>Glossata</taxon>
        <taxon>Ditrysia</taxon>
        <taxon>Yponomeutoidea</taxon>
        <taxon>Plutellidae</taxon>
        <taxon>Plutella</taxon>
    </lineage>
</organism>
<dbReference type="PANTHER" id="PTHR11908:SF132">
    <property type="entry name" value="ALDEHYDE OXIDASE 1-RELATED"/>
    <property type="match status" value="1"/>
</dbReference>
<gene>
    <name evidence="17" type="ORF">JYU34_013766</name>
</gene>
<comment type="cofactor">
    <cofactor evidence="2">
        <name>FAD</name>
        <dbReference type="ChEBI" id="CHEBI:57692"/>
    </cofactor>
</comment>
<dbReference type="Gene3D" id="3.30.465.10">
    <property type="match status" value="1"/>
</dbReference>
<evidence type="ECO:0000256" key="11">
    <source>
        <dbReference type="ARBA" id="ARBA00023002"/>
    </source>
</evidence>